<dbReference type="EMBL" id="JYFN01000045">
    <property type="protein sequence ID" value="KJE21043.1"/>
    <property type="molecule type" value="Genomic_DNA"/>
</dbReference>
<evidence type="ECO:0000256" key="6">
    <source>
        <dbReference type="RuleBase" id="RU000384"/>
    </source>
</evidence>
<name>A0A0D8B9T9_9ACTN</name>
<dbReference type="Pfam" id="PF00120">
    <property type="entry name" value="Gln-synt_C"/>
    <property type="match status" value="1"/>
</dbReference>
<dbReference type="EC" id="6.3.1.2" evidence="10"/>
<dbReference type="PATRIC" id="fig|1502723.3.peg.4590"/>
<dbReference type="PANTHER" id="PTHR43785">
    <property type="entry name" value="GAMMA-GLUTAMYLPUTRESCINE SYNTHETASE"/>
    <property type="match status" value="1"/>
</dbReference>
<evidence type="ECO:0000259" key="9">
    <source>
        <dbReference type="PROSITE" id="PS51987"/>
    </source>
</evidence>
<reference evidence="11" key="1">
    <citation type="submission" date="2015-02" db="EMBL/GenBank/DDBJ databases">
        <title>Draft Genome of Frankia sp. CpI1-S.</title>
        <authorList>
            <person name="Oshone R.T."/>
            <person name="Ngom M."/>
            <person name="Ghodhbane-Gtari F."/>
            <person name="Gtari M."/>
            <person name="Morris K."/>
            <person name="Thomas K."/>
            <person name="Sen A."/>
            <person name="Tisa L.S."/>
        </authorList>
    </citation>
    <scope>NUCLEOTIDE SEQUENCE [LARGE SCALE GENOMIC DNA]</scope>
    <source>
        <strain evidence="11">CpI1-S</strain>
    </source>
</reference>
<keyword evidence="4" id="KW-0067">ATP-binding</keyword>
<reference evidence="10 11" key="2">
    <citation type="journal article" date="2016" name="Genome Announc.">
        <title>Permanent Draft Genome Sequences for Two Variants of Frankia sp. Strain CpI1, the First Frankia Strain Isolated from Root Nodules of Comptonia peregrina.</title>
        <authorList>
            <person name="Oshone R."/>
            <person name="Hurst S.G.IV."/>
            <person name="Abebe-Akele F."/>
            <person name="Simpson S."/>
            <person name="Morris K."/>
            <person name="Thomas W.K."/>
            <person name="Tisa L.S."/>
        </authorList>
    </citation>
    <scope>NUCLEOTIDE SEQUENCE [LARGE SCALE GENOMIC DNA]</scope>
    <source>
        <strain evidence="11">CpI1-S</strain>
    </source>
</reference>
<dbReference type="PROSITE" id="PS51986">
    <property type="entry name" value="GS_BETA_GRASP"/>
    <property type="match status" value="1"/>
</dbReference>
<organism evidence="10 11">
    <name type="scientific">Frankia torreyi</name>
    <dbReference type="NCBI Taxonomy" id="1856"/>
    <lineage>
        <taxon>Bacteria</taxon>
        <taxon>Bacillati</taxon>
        <taxon>Actinomycetota</taxon>
        <taxon>Actinomycetes</taxon>
        <taxon>Frankiales</taxon>
        <taxon>Frankiaceae</taxon>
        <taxon>Frankia</taxon>
    </lineage>
</organism>
<keyword evidence="11" id="KW-1185">Reference proteome</keyword>
<feature type="domain" description="GS catalytic" evidence="9">
    <location>
        <begin position="199"/>
        <end position="538"/>
    </location>
</feature>
<evidence type="ECO:0000256" key="4">
    <source>
        <dbReference type="ARBA" id="ARBA00022840"/>
    </source>
</evidence>
<dbReference type="Gene3D" id="3.10.20.70">
    <property type="entry name" value="Glutamine synthetase, N-terminal domain"/>
    <property type="match status" value="1"/>
</dbReference>
<dbReference type="InterPro" id="IPR008146">
    <property type="entry name" value="Gln_synth_cat_dom"/>
</dbReference>
<dbReference type="GO" id="GO:0004356">
    <property type="term" value="F:glutamine synthetase activity"/>
    <property type="evidence" value="ECO:0007669"/>
    <property type="project" value="UniProtKB-EC"/>
</dbReference>
<keyword evidence="3" id="KW-0547">Nucleotide-binding</keyword>
<accession>A0A0D8B9T9</accession>
<dbReference type="Gene3D" id="3.30.590.10">
    <property type="entry name" value="Glutamine synthetase/guanido kinase, catalytic domain"/>
    <property type="match status" value="1"/>
</dbReference>
<evidence type="ECO:0000256" key="3">
    <source>
        <dbReference type="ARBA" id="ARBA00022741"/>
    </source>
</evidence>
<comment type="similarity">
    <text evidence="1 5 6">Belongs to the glutamine synthetase family.</text>
</comment>
<dbReference type="InterPro" id="IPR014746">
    <property type="entry name" value="Gln_synth/guanido_kin_cat_dom"/>
</dbReference>
<protein>
    <submittedName>
        <fullName evidence="10">L-glutamine synthetase</fullName>
        <ecNumber evidence="10">6.3.1.2</ecNumber>
    </submittedName>
</protein>
<evidence type="ECO:0000313" key="11">
    <source>
        <dbReference type="Proteomes" id="UP000032545"/>
    </source>
</evidence>
<dbReference type="GO" id="GO:0005524">
    <property type="term" value="F:ATP binding"/>
    <property type="evidence" value="ECO:0007669"/>
    <property type="project" value="UniProtKB-KW"/>
</dbReference>
<feature type="compositionally biased region" description="Pro residues" evidence="7">
    <location>
        <begin position="27"/>
        <end position="43"/>
    </location>
</feature>
<evidence type="ECO:0000259" key="8">
    <source>
        <dbReference type="PROSITE" id="PS51986"/>
    </source>
</evidence>
<dbReference type="SUPFAM" id="SSF54368">
    <property type="entry name" value="Glutamine synthetase, N-terminal domain"/>
    <property type="match status" value="1"/>
</dbReference>
<evidence type="ECO:0000256" key="5">
    <source>
        <dbReference type="PROSITE-ProRule" id="PRU01330"/>
    </source>
</evidence>
<dbReference type="Proteomes" id="UP000032545">
    <property type="component" value="Unassembled WGS sequence"/>
</dbReference>
<dbReference type="InterPro" id="IPR008147">
    <property type="entry name" value="Gln_synt_N"/>
</dbReference>
<dbReference type="InterPro" id="IPR036651">
    <property type="entry name" value="Gln_synt_N_sf"/>
</dbReference>
<dbReference type="PANTHER" id="PTHR43785:SF12">
    <property type="entry name" value="TYPE-1 GLUTAMINE SYNTHETASE 2"/>
    <property type="match status" value="1"/>
</dbReference>
<feature type="region of interest" description="Disordered" evidence="7">
    <location>
        <begin position="1"/>
        <end position="61"/>
    </location>
</feature>
<evidence type="ECO:0000256" key="7">
    <source>
        <dbReference type="SAM" id="MobiDB-lite"/>
    </source>
</evidence>
<gene>
    <name evidence="10" type="ORF">FF36_04637</name>
</gene>
<dbReference type="SMART" id="SM01230">
    <property type="entry name" value="Gln-synt_C"/>
    <property type="match status" value="1"/>
</dbReference>
<keyword evidence="2 10" id="KW-0436">Ligase</keyword>
<dbReference type="SUPFAM" id="SSF55931">
    <property type="entry name" value="Glutamine synthetase/guanido kinase"/>
    <property type="match status" value="1"/>
</dbReference>
<proteinExistence type="inferred from homology"/>
<dbReference type="AlphaFoldDB" id="A0A0D8B9T9"/>
<evidence type="ECO:0000256" key="1">
    <source>
        <dbReference type="ARBA" id="ARBA00009897"/>
    </source>
</evidence>
<feature type="domain" description="GS beta-grasp" evidence="8">
    <location>
        <begin position="96"/>
        <end position="192"/>
    </location>
</feature>
<evidence type="ECO:0000313" key="10">
    <source>
        <dbReference type="EMBL" id="KJE21043.1"/>
    </source>
</evidence>
<evidence type="ECO:0000256" key="2">
    <source>
        <dbReference type="ARBA" id="ARBA00022598"/>
    </source>
</evidence>
<comment type="caution">
    <text evidence="10">The sequence shown here is derived from an EMBL/GenBank/DDBJ whole genome shotgun (WGS) entry which is preliminary data.</text>
</comment>
<feature type="compositionally biased region" description="Pro residues" evidence="7">
    <location>
        <begin position="1"/>
        <end position="10"/>
    </location>
</feature>
<dbReference type="PROSITE" id="PS51987">
    <property type="entry name" value="GS_CATALYTIC"/>
    <property type="match status" value="1"/>
</dbReference>
<dbReference type="GO" id="GO:0006542">
    <property type="term" value="P:glutamine biosynthetic process"/>
    <property type="evidence" value="ECO:0007669"/>
    <property type="project" value="InterPro"/>
</dbReference>
<sequence>MTSLPAPIPPARSAGPAERPSPAEPAGHPPAPAPPQPAAPASPPDRTSTSDGAGPRSADADPQALADLQALADPQALTDPQAAGVEALHRLLTGDHAVEEVVVATVDLQGRLVGSAVSPDHFTGEVLADGMGACTYLHAVDVDMQTDGGYPRTPWYDGFGDLRLRPDLTSLRRAPWRPSCAVVLADATWPDGSPVDVAPRAVLRRQLDALAAAGLTALVGTELEFLVFRESYKRAARRSWSRLTPASRYNIDYALFGTEELDDLTRRIRRAMADAGIAVESARGEVHPGQYEIVFRYAEALQACDNHALYKTTAKKIAAASAQALTFMAKYDEGEGNSCHVHLSLRGVDGDEPVFAAAAGAGRSDTAGMSPLMCSFVAGQLACMADFTLLFAPNVNSYKRLAPGTFAPTGVSWGRDNRTCAVRVVGSGTGLRIEHRVPGGDANPYLAVAGMIAAGRFGMEHGLALEPGRIGNAFTMPGLTPLPATLRDAVERWRSSAVARAAFGDRVVAHLAHAAEVELAAYESTVTDWERRRGFERF</sequence>